<evidence type="ECO:0000313" key="4">
    <source>
        <dbReference type="Proteomes" id="UP001056588"/>
    </source>
</evidence>
<gene>
    <name evidence="1" type="ORF">BTJ66_04885</name>
    <name evidence="2" type="ORF">MNY58_00215</name>
</gene>
<dbReference type="RefSeq" id="WP_099089850.1">
    <property type="nucleotide sequence ID" value="NZ_CP093217.1"/>
</dbReference>
<name>A0A2C6U8G0_9STAP</name>
<evidence type="ECO:0000313" key="2">
    <source>
        <dbReference type="EMBL" id="UQW81587.1"/>
    </source>
</evidence>
<dbReference type="EMBL" id="CP093217">
    <property type="protein sequence ID" value="UQW81587.1"/>
    <property type="molecule type" value="Genomic_DNA"/>
</dbReference>
<sequence>MEKLQNSDNTYYKLSDRVYDSPINEKTFSVNFKSNSKQNFKVQASRVDKGNGFQAMAVSPIGKDGKVDNDTVYFAYAGTNPKEPADLGTDVQLGLSGISNKQVETNPKKV</sequence>
<reference evidence="3" key="2">
    <citation type="submission" date="2017-10" db="EMBL/GenBank/DDBJ databases">
        <title>Staphylococcus edaphicus sp. nov., isolated in Antarctica, harbouring mecC gene and genomic islands essential in adaptation to extreme environment.</title>
        <authorList>
            <person name="Pantucek R."/>
            <person name="Sedlacek I."/>
            <person name="Indrakova A."/>
            <person name="Vrbovska V."/>
            <person name="Maslanova I."/>
            <person name="Kovarovic V."/>
            <person name="Svec P."/>
            <person name="Kralova S."/>
            <person name="Kristofova L."/>
            <person name="Keklakova J."/>
            <person name="Petras P."/>
            <person name="Doskar J."/>
        </authorList>
    </citation>
    <scope>NUCLEOTIDE SEQUENCE [LARGE SCALE GENOMIC DNA]</scope>
    <source>
        <strain evidence="3">CCM 5085</strain>
    </source>
</reference>
<dbReference type="Proteomes" id="UP001056588">
    <property type="component" value="Chromosome"/>
</dbReference>
<keyword evidence="4" id="KW-1185">Reference proteome</keyword>
<reference evidence="1" key="3">
    <citation type="submission" date="2017-10" db="EMBL/GenBank/DDBJ databases">
        <authorList>
            <person name="Vrbovska V."/>
            <person name="Kovarovic V."/>
            <person name="Indrakova A."/>
        </authorList>
    </citation>
    <scope>NUCLEOTIDE SEQUENCE</scope>
    <source>
        <strain evidence="1">CCM 8730</strain>
    </source>
</reference>
<accession>A0A2C6U8G0</accession>
<dbReference type="AlphaFoldDB" id="A0A2C6U8G0"/>
<reference evidence="1" key="1">
    <citation type="journal article" date="2017" name="Appl. Environ. Microbiol.">
        <title>Staphylococcus edaphicus sp. nov., isolated in Antarctica, harbours mecC gene and genomic islands with suspected role in adaptation to extreme environment.</title>
        <authorList>
            <person name="Pantucek R."/>
            <person name="Sedlacek I."/>
            <person name="Indrakova A."/>
            <person name="Vrbovska V."/>
            <person name="Maslanova I."/>
            <person name="Kovarovic V."/>
            <person name="Svec P."/>
            <person name="Kralova S."/>
            <person name="Kristofova L."/>
            <person name="Keklakova J."/>
            <person name="Petras P."/>
            <person name="Doskar J."/>
        </authorList>
    </citation>
    <scope>NUCLEOTIDE SEQUENCE</scope>
    <source>
        <strain evidence="1">CCM 8730</strain>
    </source>
</reference>
<organism evidence="1 3">
    <name type="scientific">Staphylococcus edaphicus</name>
    <dbReference type="NCBI Taxonomy" id="1955013"/>
    <lineage>
        <taxon>Bacteria</taxon>
        <taxon>Bacillati</taxon>
        <taxon>Bacillota</taxon>
        <taxon>Bacilli</taxon>
        <taxon>Bacillales</taxon>
        <taxon>Staphylococcaceae</taxon>
        <taxon>Staphylococcus</taxon>
    </lineage>
</organism>
<evidence type="ECO:0000313" key="3">
    <source>
        <dbReference type="Proteomes" id="UP000223828"/>
    </source>
</evidence>
<reference evidence="2" key="4">
    <citation type="submission" date="2022-03" db="EMBL/GenBank/DDBJ databases">
        <title>Complete Genome Sequence of Staphylococcus edaphicus strain CCM 8731.</title>
        <authorList>
            <person name="Rimmer C.O."/>
            <person name="Thomas J.C."/>
        </authorList>
    </citation>
    <scope>NUCLEOTIDE SEQUENCE</scope>
    <source>
        <strain evidence="2">CCM 8731</strain>
    </source>
</reference>
<proteinExistence type="predicted"/>
<dbReference type="EMBL" id="MRZN01000005">
    <property type="protein sequence ID" value="PHK50092.1"/>
    <property type="molecule type" value="Genomic_DNA"/>
</dbReference>
<protein>
    <submittedName>
        <fullName evidence="1">Uncharacterized protein</fullName>
    </submittedName>
</protein>
<evidence type="ECO:0000313" key="1">
    <source>
        <dbReference type="EMBL" id="PHK50092.1"/>
    </source>
</evidence>
<dbReference type="Proteomes" id="UP000223828">
    <property type="component" value="Unassembled WGS sequence"/>
</dbReference>